<dbReference type="AlphaFoldDB" id="A0A8J6YWI4"/>
<dbReference type="InterPro" id="IPR011006">
    <property type="entry name" value="CheY-like_superfamily"/>
</dbReference>
<keyword evidence="10" id="KW-1185">Reference proteome</keyword>
<dbReference type="Gene3D" id="3.40.50.2300">
    <property type="match status" value="1"/>
</dbReference>
<dbReference type="EMBL" id="JACZHT010000002">
    <property type="protein sequence ID" value="MBE1236972.1"/>
    <property type="molecule type" value="Genomic_DNA"/>
</dbReference>
<evidence type="ECO:0000256" key="3">
    <source>
        <dbReference type="ARBA" id="ARBA00022553"/>
    </source>
</evidence>
<sequence length="607" mass="66945">MSKDRQKEIRRLQALVSDLQSRIVRCERVEQKTREVQERLDSQIDMFRKIYRYSRKAFQSVSAADLCATIAEGVVEIFQLEQGAVLTLSASGDTLLVAGGCNLPLDKARTVALPRGWLNREEIWNPHKINALHESPPCSGSPFQELGFAHAIYFPLINNKREIDGFIAGGISRDAAPFYDFRPGDLGPSFTVFGQQMAGIYNNFHALEETRAAASAKSAFMANLSHEMRTPMNAIIGMAQIAGRTGNMLAIRKCLGQIEVSSKHLLDLINDVLDLSKVESGKLELVPEPFFLKQCVDNVVSGISPEAVRKKQILSVHYNPLTSSHLVGDALRLSQILINLLSNAVKFTPENGRVTLDITERASDTRKILVQFSVSDTGIGISREFRDRMFRPFEQADSSVSRNYGGTGLGLAISQRIAGLMNSVIQADPLPAKGARFYFSVWFDLADTDAAMDETLTVPLETVDLTGKRALIVDDVPLNRDVAAFFLAEAGMLIEEAGNGRDAITRVANSPPGHFDVILMDVQMPVMDGYTATREIRALDRPDVEAMPILAMTANVFRDDIEKCLRAGMTGHVGKPIESGALLKLVSRQILGARARRGVTKRKTRRE</sequence>
<dbReference type="PRINTS" id="PR00344">
    <property type="entry name" value="BCTRLSENSOR"/>
</dbReference>
<comment type="catalytic activity">
    <reaction evidence="1">
        <text>ATP + protein L-histidine = ADP + protein N-phospho-L-histidine.</text>
        <dbReference type="EC" id="2.7.13.3"/>
    </reaction>
</comment>
<evidence type="ECO:0000313" key="9">
    <source>
        <dbReference type="EMBL" id="MBE1236972.1"/>
    </source>
</evidence>
<dbReference type="SMART" id="SM00448">
    <property type="entry name" value="REC"/>
    <property type="match status" value="1"/>
</dbReference>
<dbReference type="Gene3D" id="1.10.287.130">
    <property type="match status" value="1"/>
</dbReference>
<dbReference type="InterPro" id="IPR001789">
    <property type="entry name" value="Sig_transdc_resp-reg_receiver"/>
</dbReference>
<dbReference type="CDD" id="cd00082">
    <property type="entry name" value="HisKA"/>
    <property type="match status" value="1"/>
</dbReference>
<evidence type="ECO:0000256" key="1">
    <source>
        <dbReference type="ARBA" id="ARBA00000085"/>
    </source>
</evidence>
<dbReference type="Proteomes" id="UP000631034">
    <property type="component" value="Unassembled WGS sequence"/>
</dbReference>
<keyword evidence="3 5" id="KW-0597">Phosphoprotein</keyword>
<dbReference type="SUPFAM" id="SSF47384">
    <property type="entry name" value="Homodimeric domain of signal transducing histidine kinase"/>
    <property type="match status" value="1"/>
</dbReference>
<dbReference type="InterPro" id="IPR003661">
    <property type="entry name" value="HisK_dim/P_dom"/>
</dbReference>
<evidence type="ECO:0000256" key="2">
    <source>
        <dbReference type="ARBA" id="ARBA00012438"/>
    </source>
</evidence>
<dbReference type="Pfam" id="PF00512">
    <property type="entry name" value="HisKA"/>
    <property type="match status" value="1"/>
</dbReference>
<evidence type="ECO:0000313" key="10">
    <source>
        <dbReference type="Proteomes" id="UP000631034"/>
    </source>
</evidence>
<evidence type="ECO:0000256" key="6">
    <source>
        <dbReference type="SAM" id="Coils"/>
    </source>
</evidence>
<dbReference type="SUPFAM" id="SSF55874">
    <property type="entry name" value="ATPase domain of HSP90 chaperone/DNA topoisomerase II/histidine kinase"/>
    <property type="match status" value="1"/>
</dbReference>
<proteinExistence type="predicted"/>
<accession>A0A8J6YWI4</accession>
<reference evidence="9" key="1">
    <citation type="submission" date="2020-10" db="EMBL/GenBank/DDBJ databases">
        <title>Genome sequence of the unusual species of purple photosynthetic bacteria, Phaeovibrio sulfidiphilus DSM 23193, type strain.</title>
        <authorList>
            <person name="Kyndt J.A."/>
            <person name="Meyer T.E."/>
        </authorList>
    </citation>
    <scope>NUCLEOTIDE SEQUENCE</scope>
    <source>
        <strain evidence="9">DSM 23193</strain>
    </source>
</reference>
<name>A0A8J6YWI4_9PROT</name>
<evidence type="ECO:0000256" key="4">
    <source>
        <dbReference type="ARBA" id="ARBA00023012"/>
    </source>
</evidence>
<dbReference type="CDD" id="cd17546">
    <property type="entry name" value="REC_hyHK_CKI1_RcsC-like"/>
    <property type="match status" value="1"/>
</dbReference>
<comment type="caution">
    <text evidence="9">The sequence shown here is derived from an EMBL/GenBank/DDBJ whole genome shotgun (WGS) entry which is preliminary data.</text>
</comment>
<dbReference type="PANTHER" id="PTHR45339">
    <property type="entry name" value="HYBRID SIGNAL TRANSDUCTION HISTIDINE KINASE J"/>
    <property type="match status" value="1"/>
</dbReference>
<dbReference type="PROSITE" id="PS50110">
    <property type="entry name" value="RESPONSE_REGULATORY"/>
    <property type="match status" value="1"/>
</dbReference>
<dbReference type="SUPFAM" id="SSF52172">
    <property type="entry name" value="CheY-like"/>
    <property type="match status" value="1"/>
</dbReference>
<dbReference type="SMART" id="SM00388">
    <property type="entry name" value="HisKA"/>
    <property type="match status" value="1"/>
</dbReference>
<dbReference type="Pfam" id="PF02518">
    <property type="entry name" value="HATPase_c"/>
    <property type="match status" value="1"/>
</dbReference>
<keyword evidence="4" id="KW-0902">Two-component regulatory system</keyword>
<dbReference type="Gene3D" id="3.30.565.10">
    <property type="entry name" value="Histidine kinase-like ATPase, C-terminal domain"/>
    <property type="match status" value="1"/>
</dbReference>
<dbReference type="InterPro" id="IPR036097">
    <property type="entry name" value="HisK_dim/P_sf"/>
</dbReference>
<dbReference type="PANTHER" id="PTHR45339:SF1">
    <property type="entry name" value="HYBRID SIGNAL TRANSDUCTION HISTIDINE KINASE J"/>
    <property type="match status" value="1"/>
</dbReference>
<feature type="domain" description="Histidine kinase" evidence="7">
    <location>
        <begin position="223"/>
        <end position="445"/>
    </location>
</feature>
<dbReference type="PROSITE" id="PS50109">
    <property type="entry name" value="HIS_KIN"/>
    <property type="match status" value="1"/>
</dbReference>
<dbReference type="InterPro" id="IPR003594">
    <property type="entry name" value="HATPase_dom"/>
</dbReference>
<dbReference type="SMART" id="SM00387">
    <property type="entry name" value="HATPase_c"/>
    <property type="match status" value="1"/>
</dbReference>
<protein>
    <recommendedName>
        <fullName evidence="2">histidine kinase</fullName>
        <ecNumber evidence="2">2.7.13.3</ecNumber>
    </recommendedName>
</protein>
<dbReference type="RefSeq" id="WP_192533968.1">
    <property type="nucleotide sequence ID" value="NZ_JACZHT010000002.1"/>
</dbReference>
<dbReference type="InterPro" id="IPR005467">
    <property type="entry name" value="His_kinase_dom"/>
</dbReference>
<dbReference type="InterPro" id="IPR036890">
    <property type="entry name" value="HATPase_C_sf"/>
</dbReference>
<organism evidence="9 10">
    <name type="scientific">Phaeovibrio sulfidiphilus</name>
    <dbReference type="NCBI Taxonomy" id="1220600"/>
    <lineage>
        <taxon>Bacteria</taxon>
        <taxon>Pseudomonadati</taxon>
        <taxon>Pseudomonadota</taxon>
        <taxon>Alphaproteobacteria</taxon>
        <taxon>Rhodospirillales</taxon>
        <taxon>Rhodospirillaceae</taxon>
        <taxon>Phaeovibrio</taxon>
    </lineage>
</organism>
<dbReference type="FunFam" id="3.30.565.10:FF:000010">
    <property type="entry name" value="Sensor histidine kinase RcsC"/>
    <property type="match status" value="1"/>
</dbReference>
<evidence type="ECO:0000259" key="8">
    <source>
        <dbReference type="PROSITE" id="PS50110"/>
    </source>
</evidence>
<dbReference type="InterPro" id="IPR004358">
    <property type="entry name" value="Sig_transdc_His_kin-like_C"/>
</dbReference>
<keyword evidence="6" id="KW-0175">Coiled coil</keyword>
<dbReference type="EC" id="2.7.13.3" evidence="2"/>
<gene>
    <name evidence="9" type="ORF">IHV25_04840</name>
</gene>
<feature type="coiled-coil region" evidence="6">
    <location>
        <begin position="2"/>
        <end position="29"/>
    </location>
</feature>
<dbReference type="GO" id="GO:0000155">
    <property type="term" value="F:phosphorelay sensor kinase activity"/>
    <property type="evidence" value="ECO:0007669"/>
    <property type="project" value="InterPro"/>
</dbReference>
<dbReference type="CDD" id="cd16922">
    <property type="entry name" value="HATPase_EvgS-ArcB-TorS-like"/>
    <property type="match status" value="1"/>
</dbReference>
<feature type="domain" description="Response regulatory" evidence="8">
    <location>
        <begin position="469"/>
        <end position="590"/>
    </location>
</feature>
<evidence type="ECO:0000256" key="5">
    <source>
        <dbReference type="PROSITE-ProRule" id="PRU00169"/>
    </source>
</evidence>
<evidence type="ECO:0000259" key="7">
    <source>
        <dbReference type="PROSITE" id="PS50109"/>
    </source>
</evidence>
<feature type="modified residue" description="4-aspartylphosphate" evidence="5">
    <location>
        <position position="521"/>
    </location>
</feature>
<dbReference type="Pfam" id="PF00072">
    <property type="entry name" value="Response_reg"/>
    <property type="match status" value="1"/>
</dbReference>